<evidence type="ECO:0008006" key="4">
    <source>
        <dbReference type="Google" id="ProtNLM"/>
    </source>
</evidence>
<name>A0A9X2E625_9NOCA</name>
<keyword evidence="3" id="KW-1185">Reference proteome</keyword>
<dbReference type="RefSeq" id="WP_251912888.1">
    <property type="nucleotide sequence ID" value="NZ_JAMRXG010000006.1"/>
</dbReference>
<proteinExistence type="predicted"/>
<dbReference type="EMBL" id="JAMRXG010000006">
    <property type="protein sequence ID" value="MCM6774972.1"/>
    <property type="molecule type" value="Genomic_DNA"/>
</dbReference>
<protein>
    <recommendedName>
        <fullName evidence="4">Secreted protein</fullName>
    </recommendedName>
</protein>
<gene>
    <name evidence="2" type="ORF">NDR86_15965</name>
</gene>
<evidence type="ECO:0000256" key="1">
    <source>
        <dbReference type="SAM" id="SignalP"/>
    </source>
</evidence>
<comment type="caution">
    <text evidence="2">The sequence shown here is derived from an EMBL/GenBank/DDBJ whole genome shotgun (WGS) entry which is preliminary data.</text>
</comment>
<feature type="signal peptide" evidence="1">
    <location>
        <begin position="1"/>
        <end position="25"/>
    </location>
</feature>
<dbReference type="AlphaFoldDB" id="A0A9X2E625"/>
<evidence type="ECO:0000313" key="2">
    <source>
        <dbReference type="EMBL" id="MCM6774972.1"/>
    </source>
</evidence>
<accession>A0A9X2E625</accession>
<sequence length="137" mass="14695">MLTRTVRLAALAAALIISASPAAVAGPFDTGSAGPQPPPPPTVRFGDYCRPETAASGTTARTSDGRTAHCVQVSHTDAFVWWPVPGAIPVDPHNRVSPGDPCLDEGARWIDDEGRHIVCERTQSGRQRGDLRWMLDR</sequence>
<evidence type="ECO:0000313" key="3">
    <source>
        <dbReference type="Proteomes" id="UP001139157"/>
    </source>
</evidence>
<dbReference type="Proteomes" id="UP001139157">
    <property type="component" value="Unassembled WGS sequence"/>
</dbReference>
<reference evidence="2" key="1">
    <citation type="submission" date="2022-06" db="EMBL/GenBank/DDBJ databases">
        <title>Novel species in genus nocardia.</title>
        <authorList>
            <person name="Li F."/>
        </authorList>
    </citation>
    <scope>NUCLEOTIDE SEQUENCE</scope>
    <source>
        <strain evidence="2">CDC141</strain>
    </source>
</reference>
<feature type="chain" id="PRO_5040778750" description="Secreted protein" evidence="1">
    <location>
        <begin position="26"/>
        <end position="137"/>
    </location>
</feature>
<organism evidence="2 3">
    <name type="scientific">Nocardia pulmonis</name>
    <dbReference type="NCBI Taxonomy" id="2951408"/>
    <lineage>
        <taxon>Bacteria</taxon>
        <taxon>Bacillati</taxon>
        <taxon>Actinomycetota</taxon>
        <taxon>Actinomycetes</taxon>
        <taxon>Mycobacteriales</taxon>
        <taxon>Nocardiaceae</taxon>
        <taxon>Nocardia</taxon>
    </lineage>
</organism>
<keyword evidence="1" id="KW-0732">Signal</keyword>